<reference evidence="1" key="1">
    <citation type="submission" date="2021-01" db="EMBL/GenBank/DDBJ databases">
        <title>Adiantum capillus-veneris genome.</title>
        <authorList>
            <person name="Fang Y."/>
            <person name="Liao Q."/>
        </authorList>
    </citation>
    <scope>NUCLEOTIDE SEQUENCE</scope>
    <source>
        <strain evidence="1">H3</strain>
        <tissue evidence="1">Leaf</tissue>
    </source>
</reference>
<name>A0A9D4VB74_ADICA</name>
<accession>A0A9D4VB74</accession>
<evidence type="ECO:0000313" key="1">
    <source>
        <dbReference type="EMBL" id="KAI5083038.1"/>
    </source>
</evidence>
<keyword evidence="2" id="KW-1185">Reference proteome</keyword>
<dbReference type="EMBL" id="JABFUD020000002">
    <property type="protein sequence ID" value="KAI5083038.1"/>
    <property type="molecule type" value="Genomic_DNA"/>
</dbReference>
<gene>
    <name evidence="1" type="ORF">GOP47_0002781</name>
</gene>
<protein>
    <submittedName>
        <fullName evidence="1">Uncharacterized protein</fullName>
    </submittedName>
</protein>
<comment type="caution">
    <text evidence="1">The sequence shown here is derived from an EMBL/GenBank/DDBJ whole genome shotgun (WGS) entry which is preliminary data.</text>
</comment>
<sequence>MFCLVASLPQSVRRHHYNGVKSLQPYRYSTSRPSLPKQSWQTREEELLGVSQRRHLSLLGSATPMDMNTLHLISMVRMEFINKASAELDNLLGVAEAHVGGGAMGFHRLREGMGVPGKEQHRASQAARLATKGTHAMEGSVETTSTEGCIGSVEIGARSRAMRLRGEWARAAYKLCAGNDFSFELLDFEEISRSN</sequence>
<proteinExistence type="predicted"/>
<dbReference type="AlphaFoldDB" id="A0A9D4VB74"/>
<organism evidence="1 2">
    <name type="scientific">Adiantum capillus-veneris</name>
    <name type="common">Maidenhair fern</name>
    <dbReference type="NCBI Taxonomy" id="13818"/>
    <lineage>
        <taxon>Eukaryota</taxon>
        <taxon>Viridiplantae</taxon>
        <taxon>Streptophyta</taxon>
        <taxon>Embryophyta</taxon>
        <taxon>Tracheophyta</taxon>
        <taxon>Polypodiopsida</taxon>
        <taxon>Polypodiidae</taxon>
        <taxon>Polypodiales</taxon>
        <taxon>Pteridineae</taxon>
        <taxon>Pteridaceae</taxon>
        <taxon>Vittarioideae</taxon>
        <taxon>Adiantum</taxon>
    </lineage>
</organism>
<dbReference type="Proteomes" id="UP000886520">
    <property type="component" value="Chromosome 3"/>
</dbReference>
<evidence type="ECO:0000313" key="2">
    <source>
        <dbReference type="Proteomes" id="UP000886520"/>
    </source>
</evidence>